<comment type="caution">
    <text evidence="1">The sequence shown here is derived from an EMBL/GenBank/DDBJ whole genome shotgun (WGS) entry which is preliminary data.</text>
</comment>
<name>A0A4U8Q2H4_9FIRM</name>
<dbReference type="Proteomes" id="UP000306509">
    <property type="component" value="Unassembled WGS sequence"/>
</dbReference>
<dbReference type="STRING" id="180332.GCA_000797495_00120"/>
<keyword evidence="2" id="KW-1185">Reference proteome</keyword>
<dbReference type="AlphaFoldDB" id="A0A4U8Q2H4"/>
<evidence type="ECO:0000313" key="2">
    <source>
        <dbReference type="Proteomes" id="UP000306509"/>
    </source>
</evidence>
<evidence type="ECO:0000313" key="1">
    <source>
        <dbReference type="EMBL" id="TLC98528.1"/>
    </source>
</evidence>
<gene>
    <name evidence="1" type="ORF">DSM106044_04638</name>
</gene>
<reference evidence="1 2" key="1">
    <citation type="journal article" date="2019" name="Anaerobe">
        <title>Detection of Robinsoniella peoriensis in multiple bone samples of a trauma patient.</title>
        <authorList>
            <person name="Schrottner P."/>
            <person name="Hartwich K."/>
            <person name="Bunk B."/>
            <person name="Schober I."/>
            <person name="Helbig S."/>
            <person name="Rudolph W.W."/>
            <person name="Gunzer F."/>
        </authorList>
    </citation>
    <scope>NUCLEOTIDE SEQUENCE [LARGE SCALE GENOMIC DNA]</scope>
    <source>
        <strain evidence="1 2">DSM 106044</strain>
    </source>
</reference>
<accession>A0A4U8Q2H4</accession>
<proteinExistence type="predicted"/>
<protein>
    <submittedName>
        <fullName evidence="1">Uncharacterized protein</fullName>
    </submittedName>
</protein>
<sequence>MIIDDGLDVNTTEWLKSQVDVIRGPVEGEMV</sequence>
<organism evidence="1 2">
    <name type="scientific">Robinsoniella peoriensis</name>
    <dbReference type="NCBI Taxonomy" id="180332"/>
    <lineage>
        <taxon>Bacteria</taxon>
        <taxon>Bacillati</taxon>
        <taxon>Bacillota</taxon>
        <taxon>Clostridia</taxon>
        <taxon>Lachnospirales</taxon>
        <taxon>Lachnospiraceae</taxon>
        <taxon>Robinsoniella</taxon>
    </lineage>
</organism>
<dbReference type="EMBL" id="QGQD01000092">
    <property type="protein sequence ID" value="TLC98528.1"/>
    <property type="molecule type" value="Genomic_DNA"/>
</dbReference>